<proteinExistence type="predicted"/>
<dbReference type="Pfam" id="PF20710">
    <property type="entry name" value="DUF6824"/>
    <property type="match status" value="1"/>
</dbReference>
<dbReference type="HOGENOM" id="CLU_1771694_0_0_1"/>
<feature type="compositionally biased region" description="Basic and acidic residues" evidence="1">
    <location>
        <begin position="82"/>
        <end position="104"/>
    </location>
</feature>
<dbReference type="Proteomes" id="UP000000759">
    <property type="component" value="Chromosome 3"/>
</dbReference>
<accession>B5Y4D5</accession>
<evidence type="ECO:0000313" key="4">
    <source>
        <dbReference type="Proteomes" id="UP000000759"/>
    </source>
</evidence>
<dbReference type="RefSeq" id="XP_002185992.1">
    <property type="nucleotide sequence ID" value="XM_002185956.1"/>
</dbReference>
<feature type="region of interest" description="Disordered" evidence="1">
    <location>
        <begin position="68"/>
        <end position="135"/>
    </location>
</feature>
<dbReference type="InParanoid" id="B5Y4D5"/>
<protein>
    <recommendedName>
        <fullName evidence="2">DUF6824 domain-containing protein</fullName>
    </recommendedName>
</protein>
<sequence>MFLERYTAANSKLVRSIMVSDIIDTIRSAGGGFVKFDGGRWWEMSDAVAREKVGAYIRDCLHTKYTSAAKSKMARRRARQRMQKEEQRRGIEEGKHDSCSDSQRRNQHQSSSSHCGHDTKDNRDAHDDSDNKADLTDICPYGGVVGV</sequence>
<reference evidence="3 4" key="1">
    <citation type="journal article" date="2008" name="Nature">
        <title>The Phaeodactylum genome reveals the evolutionary history of diatom genomes.</title>
        <authorList>
            <person name="Bowler C."/>
            <person name="Allen A.E."/>
            <person name="Badger J.H."/>
            <person name="Grimwood J."/>
            <person name="Jabbari K."/>
            <person name="Kuo A."/>
            <person name="Maheswari U."/>
            <person name="Martens C."/>
            <person name="Maumus F."/>
            <person name="Otillar R.P."/>
            <person name="Rayko E."/>
            <person name="Salamov A."/>
            <person name="Vandepoele K."/>
            <person name="Beszteri B."/>
            <person name="Gruber A."/>
            <person name="Heijde M."/>
            <person name="Katinka M."/>
            <person name="Mock T."/>
            <person name="Valentin K."/>
            <person name="Verret F."/>
            <person name="Berges J.A."/>
            <person name="Brownlee C."/>
            <person name="Cadoret J.P."/>
            <person name="Chiovitti A."/>
            <person name="Choi C.J."/>
            <person name="Coesel S."/>
            <person name="De Martino A."/>
            <person name="Detter J.C."/>
            <person name="Durkin C."/>
            <person name="Falciatore A."/>
            <person name="Fournet J."/>
            <person name="Haruta M."/>
            <person name="Huysman M.J."/>
            <person name="Jenkins B.D."/>
            <person name="Jiroutova K."/>
            <person name="Jorgensen R.E."/>
            <person name="Joubert Y."/>
            <person name="Kaplan A."/>
            <person name="Kroger N."/>
            <person name="Kroth P.G."/>
            <person name="La Roche J."/>
            <person name="Lindquist E."/>
            <person name="Lommer M."/>
            <person name="Martin-Jezequel V."/>
            <person name="Lopez P.J."/>
            <person name="Lucas S."/>
            <person name="Mangogna M."/>
            <person name="McGinnis K."/>
            <person name="Medlin L.K."/>
            <person name="Montsant A."/>
            <person name="Oudot-Le Secq M.P."/>
            <person name="Napoli C."/>
            <person name="Obornik M."/>
            <person name="Parker M.S."/>
            <person name="Petit J.L."/>
            <person name="Porcel B.M."/>
            <person name="Poulsen N."/>
            <person name="Robison M."/>
            <person name="Rychlewski L."/>
            <person name="Rynearson T.A."/>
            <person name="Schmutz J."/>
            <person name="Shapiro H."/>
            <person name="Siaut M."/>
            <person name="Stanley M."/>
            <person name="Sussman M.R."/>
            <person name="Taylor A.R."/>
            <person name="Vardi A."/>
            <person name="von Dassow P."/>
            <person name="Vyverman W."/>
            <person name="Willis A."/>
            <person name="Wyrwicz L.S."/>
            <person name="Rokhsar D.S."/>
            <person name="Weissenbach J."/>
            <person name="Armbrust E.V."/>
            <person name="Green B.R."/>
            <person name="Van de Peer Y."/>
            <person name="Grigoriev I.V."/>
        </authorList>
    </citation>
    <scope>NUCLEOTIDE SEQUENCE [LARGE SCALE GENOMIC DNA]</scope>
    <source>
        <strain evidence="3 4">CCAP 1055/1</strain>
    </source>
</reference>
<dbReference type="PaxDb" id="2850-Phatr33110"/>
<evidence type="ECO:0000259" key="2">
    <source>
        <dbReference type="Pfam" id="PF20710"/>
    </source>
</evidence>
<dbReference type="OrthoDB" id="48019at2759"/>
<dbReference type="EMBL" id="CP001142">
    <property type="protein sequence ID" value="ACI65462.1"/>
    <property type="molecule type" value="Genomic_DNA"/>
</dbReference>
<evidence type="ECO:0000256" key="1">
    <source>
        <dbReference type="SAM" id="MobiDB-lite"/>
    </source>
</evidence>
<name>B5Y4D5_PHATC</name>
<dbReference type="AlphaFoldDB" id="B5Y4D5"/>
<feature type="compositionally biased region" description="Basic and acidic residues" evidence="1">
    <location>
        <begin position="115"/>
        <end position="135"/>
    </location>
</feature>
<dbReference type="KEGG" id="pti:PHATR_33110"/>
<dbReference type="GeneID" id="7204249"/>
<feature type="compositionally biased region" description="Basic residues" evidence="1">
    <location>
        <begin position="72"/>
        <end position="81"/>
    </location>
</feature>
<gene>
    <name evidence="3" type="ORF">PHATR_33110</name>
</gene>
<dbReference type="InterPro" id="IPR049227">
    <property type="entry name" value="DUF6824"/>
</dbReference>
<organism evidence="3 4">
    <name type="scientific">Phaeodactylum tricornutum (strain CCAP 1055/1)</name>
    <dbReference type="NCBI Taxonomy" id="556484"/>
    <lineage>
        <taxon>Eukaryota</taxon>
        <taxon>Sar</taxon>
        <taxon>Stramenopiles</taxon>
        <taxon>Ochrophyta</taxon>
        <taxon>Bacillariophyta</taxon>
        <taxon>Bacillariophyceae</taxon>
        <taxon>Bacillariophycidae</taxon>
        <taxon>Naviculales</taxon>
        <taxon>Phaeodactylaceae</taxon>
        <taxon>Phaeodactylum</taxon>
    </lineage>
</organism>
<keyword evidence="4" id="KW-1185">Reference proteome</keyword>
<reference evidence="4" key="2">
    <citation type="submission" date="2008-08" db="EMBL/GenBank/DDBJ databases">
        <authorList>
            <consortium name="Diatom Consortium"/>
            <person name="Grigoriev I."/>
            <person name="Grimwood J."/>
            <person name="Kuo A."/>
            <person name="Otillar R.P."/>
            <person name="Salamov A."/>
            <person name="Detter J.C."/>
            <person name="Lindquist E."/>
            <person name="Shapiro H."/>
            <person name="Lucas S."/>
            <person name="Glavina del Rio T."/>
            <person name="Pitluck S."/>
            <person name="Rokhsar D."/>
            <person name="Bowler C."/>
        </authorList>
    </citation>
    <scope>GENOME REANNOTATION</scope>
    <source>
        <strain evidence="4">CCAP 1055/1</strain>
    </source>
</reference>
<evidence type="ECO:0000313" key="3">
    <source>
        <dbReference type="EMBL" id="ACI65462.1"/>
    </source>
</evidence>
<feature type="domain" description="DUF6824" evidence="2">
    <location>
        <begin position="4"/>
        <end position="59"/>
    </location>
</feature>